<reference evidence="1 2" key="1">
    <citation type="submission" date="2014-12" db="EMBL/GenBank/DDBJ databases">
        <title>Draft Genome Sequences of Five Spore-Forming Food Isolates of Bacillus pumilus.</title>
        <authorList>
            <person name="de Jong A."/>
            <person name="van Heel A.J."/>
            <person name="Montalban-Lopez M."/>
            <person name="Krawczyk A.O."/>
            <person name="Berendsen E.M."/>
            <person name="Wells-Bennik M."/>
            <person name="Kuipers O.P."/>
        </authorList>
    </citation>
    <scope>NUCLEOTIDE SEQUENCE [LARGE SCALE GENOMIC DNA]</scope>
    <source>
        <strain evidence="1 2">B4127</strain>
    </source>
</reference>
<comment type="caution">
    <text evidence="1">The sequence shown here is derived from an EMBL/GenBank/DDBJ whole genome shotgun (WGS) entry which is preliminary data.</text>
</comment>
<dbReference type="EMBL" id="JXCL01000040">
    <property type="protein sequence ID" value="KIL12118.1"/>
    <property type="molecule type" value="Genomic_DNA"/>
</dbReference>
<protein>
    <submittedName>
        <fullName evidence="1">Uncharacterized protein</fullName>
    </submittedName>
</protein>
<dbReference type="Proteomes" id="UP000031978">
    <property type="component" value="Unassembled WGS sequence"/>
</dbReference>
<dbReference type="RefSeq" id="WP_200889658.1">
    <property type="nucleotide sequence ID" value="NZ_JXCL01000040.1"/>
</dbReference>
<evidence type="ECO:0000313" key="1">
    <source>
        <dbReference type="EMBL" id="KIL12118.1"/>
    </source>
</evidence>
<sequence>MTIRIPFEQDALKQAYLSQVGGTISFQKGKTPVFSFNSEEDYKRYRQLILGGGEESFQ</sequence>
<organism evidence="1 2">
    <name type="scientific">Bacillus pumilus</name>
    <name type="common">Bacillus mesentericus</name>
    <dbReference type="NCBI Taxonomy" id="1408"/>
    <lineage>
        <taxon>Bacteria</taxon>
        <taxon>Bacillati</taxon>
        <taxon>Bacillota</taxon>
        <taxon>Bacilli</taxon>
        <taxon>Bacillales</taxon>
        <taxon>Bacillaceae</taxon>
        <taxon>Bacillus</taxon>
    </lineage>
</organism>
<dbReference type="AlphaFoldDB" id="A0AB34QR37"/>
<evidence type="ECO:0000313" key="2">
    <source>
        <dbReference type="Proteomes" id="UP000031978"/>
    </source>
</evidence>
<gene>
    <name evidence="1" type="ORF">B4127_1449</name>
</gene>
<accession>A0AB34QR37</accession>
<proteinExistence type="predicted"/>
<name>A0AB34QR37_BACPU</name>